<evidence type="ECO:0000256" key="2">
    <source>
        <dbReference type="SAM" id="MobiDB-lite"/>
    </source>
</evidence>
<feature type="compositionally biased region" description="Basic and acidic residues" evidence="2">
    <location>
        <begin position="567"/>
        <end position="587"/>
    </location>
</feature>
<feature type="region of interest" description="Disordered" evidence="2">
    <location>
        <begin position="449"/>
        <end position="495"/>
    </location>
</feature>
<feature type="region of interest" description="Disordered" evidence="2">
    <location>
        <begin position="254"/>
        <end position="311"/>
    </location>
</feature>
<dbReference type="AlphaFoldDB" id="A0A226DBW0"/>
<evidence type="ECO:0000313" key="4">
    <source>
        <dbReference type="Proteomes" id="UP000198287"/>
    </source>
</evidence>
<accession>A0A226DBW0</accession>
<feature type="compositionally biased region" description="Basic and acidic residues" evidence="2">
    <location>
        <begin position="261"/>
        <end position="271"/>
    </location>
</feature>
<feature type="compositionally biased region" description="Polar residues" evidence="2">
    <location>
        <begin position="482"/>
        <end position="495"/>
    </location>
</feature>
<keyword evidence="1" id="KW-0175">Coiled coil</keyword>
<evidence type="ECO:0000256" key="1">
    <source>
        <dbReference type="SAM" id="Coils"/>
    </source>
</evidence>
<feature type="compositionally biased region" description="Polar residues" evidence="2">
    <location>
        <begin position="449"/>
        <end position="470"/>
    </location>
</feature>
<feature type="coiled-coil region" evidence="1">
    <location>
        <begin position="319"/>
        <end position="346"/>
    </location>
</feature>
<feature type="region of interest" description="Disordered" evidence="2">
    <location>
        <begin position="524"/>
        <end position="625"/>
    </location>
</feature>
<organism evidence="3 4">
    <name type="scientific">Folsomia candida</name>
    <name type="common">Springtail</name>
    <dbReference type="NCBI Taxonomy" id="158441"/>
    <lineage>
        <taxon>Eukaryota</taxon>
        <taxon>Metazoa</taxon>
        <taxon>Ecdysozoa</taxon>
        <taxon>Arthropoda</taxon>
        <taxon>Hexapoda</taxon>
        <taxon>Collembola</taxon>
        <taxon>Entomobryomorpha</taxon>
        <taxon>Isotomoidea</taxon>
        <taxon>Isotomidae</taxon>
        <taxon>Proisotominae</taxon>
        <taxon>Folsomia</taxon>
    </lineage>
</organism>
<comment type="caution">
    <text evidence="3">The sequence shown here is derived from an EMBL/GenBank/DDBJ whole genome shotgun (WGS) entry which is preliminary data.</text>
</comment>
<proteinExistence type="predicted"/>
<reference evidence="3 4" key="1">
    <citation type="submission" date="2015-12" db="EMBL/GenBank/DDBJ databases">
        <title>The genome of Folsomia candida.</title>
        <authorList>
            <person name="Faddeeva A."/>
            <person name="Derks M.F."/>
            <person name="Anvar Y."/>
            <person name="Smit S."/>
            <person name="Van Straalen N."/>
            <person name="Roelofs D."/>
        </authorList>
    </citation>
    <scope>NUCLEOTIDE SEQUENCE [LARGE SCALE GENOMIC DNA]</scope>
    <source>
        <strain evidence="3 4">VU population</strain>
        <tissue evidence="3">Whole body</tissue>
    </source>
</reference>
<gene>
    <name evidence="3" type="ORF">Fcan01_22612</name>
</gene>
<name>A0A226DBW0_FOLCA</name>
<sequence>MLILSLKLNILQIKYLVKCQWLEISMLSRCYLLTIKTYYYYYYMVMACFGIDADDASASTPFGKVGCSEAEELLEGCGLPRDSPGSRAALRKYCEEQEGRNVSLLECGLEQLVKEQKDSVSSERRRDADCEDDNLVSSSYQKPCHVRSKGIEEVVFARNSTDKVKAGVEERLHAIQIGLEKDKNIQLQMAINNFREKEEAKIRQELETRMEFELLSKEKELLSVAKERAEVFREALAAEKAAWEEEKEREERRLAERRKKQLDQEKEEAKTARSPRPRPTEIESAKSQELLPTRDYQHYPVPPPNNRRDPISEMDRDKIAFLQYNLEQQSQEIRDLRQQLHGTTNLQQAPPPSTSSLTDLVHFLSASKKRCLVIEEESRRVDSKLTELRASRSKPLPLDLKNRRPTQAAQAASTLISRLSLLNPPLLHPVITPLNIPLLPPSFYQLSSSNNKVPTPAQTPTRSNHPQETPKSPKKVSADLSPISQKSVTSLPENSSALTKVQNEFKLAKALSGGALSFEKVLTSSSEAEELTPKKSPQQSSTARLMKSPPPHSAQSTSTSAIRRRISFSDDNRVENDDDHDKGEEPVKLLPDNDINTNSERSLSISQLSGPKSRGGGDDSDFWNL</sequence>
<keyword evidence="4" id="KW-1185">Reference proteome</keyword>
<evidence type="ECO:0000313" key="3">
    <source>
        <dbReference type="EMBL" id="OXA42663.1"/>
    </source>
</evidence>
<dbReference type="EMBL" id="LNIX01000025">
    <property type="protein sequence ID" value="OXA42663.1"/>
    <property type="molecule type" value="Genomic_DNA"/>
</dbReference>
<dbReference type="Proteomes" id="UP000198287">
    <property type="component" value="Unassembled WGS sequence"/>
</dbReference>
<protein>
    <submittedName>
        <fullName evidence="3">Reticulocyte-binding protein 2 a</fullName>
    </submittedName>
</protein>
<feature type="compositionally biased region" description="Polar residues" evidence="2">
    <location>
        <begin position="594"/>
        <end position="610"/>
    </location>
</feature>